<gene>
    <name evidence="2" type="ORF">FIESC28_07677</name>
</gene>
<dbReference type="Proteomes" id="UP000253153">
    <property type="component" value="Unassembled WGS sequence"/>
</dbReference>
<name>A0A366RBB8_9HYPO</name>
<dbReference type="RefSeq" id="XP_031014076.1">
    <property type="nucleotide sequence ID" value="XM_031161817.1"/>
</dbReference>
<reference evidence="2 3" key="1">
    <citation type="submission" date="2018-06" db="EMBL/GenBank/DDBJ databases">
        <title>Fusarium incarnatum-equiseti species complex species 28.</title>
        <authorList>
            <person name="Gardiner D.M."/>
        </authorList>
    </citation>
    <scope>NUCLEOTIDE SEQUENCE [LARGE SCALE GENOMIC DNA]</scope>
    <source>
        <strain evidence="2 3">FIESC_28</strain>
    </source>
</reference>
<comment type="caution">
    <text evidence="2">The sequence shown here is derived from an EMBL/GenBank/DDBJ whole genome shotgun (WGS) entry which is preliminary data.</text>
</comment>
<evidence type="ECO:0000313" key="3">
    <source>
        <dbReference type="Proteomes" id="UP000253153"/>
    </source>
</evidence>
<dbReference type="GeneID" id="41997113"/>
<organism evidence="2 3">
    <name type="scientific">Fusarium coffeatum</name>
    <dbReference type="NCBI Taxonomy" id="231269"/>
    <lineage>
        <taxon>Eukaryota</taxon>
        <taxon>Fungi</taxon>
        <taxon>Dikarya</taxon>
        <taxon>Ascomycota</taxon>
        <taxon>Pezizomycotina</taxon>
        <taxon>Sordariomycetes</taxon>
        <taxon>Hypocreomycetidae</taxon>
        <taxon>Hypocreales</taxon>
        <taxon>Nectriaceae</taxon>
        <taxon>Fusarium</taxon>
        <taxon>Fusarium incarnatum-equiseti species complex</taxon>
    </lineage>
</organism>
<dbReference type="AlphaFoldDB" id="A0A366RBB8"/>
<keyword evidence="3" id="KW-1185">Reference proteome</keyword>
<sequence>MLTSPKKKPTPGSKEASDEKITATSTTATVSSSSHGPRSAVSRSRSSISSIISPQPAPAAGPRGQDAQDIFRQGIGGWLTTQKVELGKDDSKMIHVQLHIQIHAILNSLPRQGGHDLALMNGTTTAWNNRAF</sequence>
<feature type="region of interest" description="Disordered" evidence="1">
    <location>
        <begin position="1"/>
        <end position="69"/>
    </location>
</feature>
<proteinExistence type="predicted"/>
<dbReference type="EMBL" id="QKXC01000167">
    <property type="protein sequence ID" value="RBR14441.1"/>
    <property type="molecule type" value="Genomic_DNA"/>
</dbReference>
<feature type="compositionally biased region" description="Low complexity" evidence="1">
    <location>
        <begin position="22"/>
        <end position="68"/>
    </location>
</feature>
<protein>
    <submittedName>
        <fullName evidence="2">Uncharacterized protein</fullName>
    </submittedName>
</protein>
<evidence type="ECO:0000313" key="2">
    <source>
        <dbReference type="EMBL" id="RBR14441.1"/>
    </source>
</evidence>
<evidence type="ECO:0000256" key="1">
    <source>
        <dbReference type="SAM" id="MobiDB-lite"/>
    </source>
</evidence>
<accession>A0A366RBB8</accession>